<dbReference type="PROSITE" id="PS00143">
    <property type="entry name" value="INSULINASE"/>
    <property type="match status" value="1"/>
</dbReference>
<dbReference type="PANTHER" id="PTHR43690">
    <property type="entry name" value="NARDILYSIN"/>
    <property type="match status" value="1"/>
</dbReference>
<comment type="similarity">
    <text evidence="1 7">Belongs to the peptidase M16 family.</text>
</comment>
<dbReference type="EMBL" id="CAXAMN010028983">
    <property type="protein sequence ID" value="CAK9118351.1"/>
    <property type="molecule type" value="Genomic_DNA"/>
</dbReference>
<evidence type="ECO:0000259" key="9">
    <source>
        <dbReference type="Pfam" id="PF05193"/>
    </source>
</evidence>
<comment type="caution">
    <text evidence="11">The sequence shown here is derived from an EMBL/GenBank/DDBJ whole genome shotgun (WGS) entry which is preliminary data.</text>
</comment>
<dbReference type="InterPro" id="IPR007863">
    <property type="entry name" value="Peptidase_M16_C"/>
</dbReference>
<dbReference type="InterPro" id="IPR001431">
    <property type="entry name" value="Pept_M16_Zn_BS"/>
</dbReference>
<proteinExistence type="inferred from homology"/>
<dbReference type="Pfam" id="PF16187">
    <property type="entry name" value="Peptidase_M16_M"/>
    <property type="match status" value="1"/>
</dbReference>
<evidence type="ECO:0000256" key="4">
    <source>
        <dbReference type="ARBA" id="ARBA00022801"/>
    </source>
</evidence>
<dbReference type="InterPro" id="IPR011249">
    <property type="entry name" value="Metalloenz_LuxS/M16"/>
</dbReference>
<dbReference type="InterPro" id="IPR050626">
    <property type="entry name" value="Peptidase_M16"/>
</dbReference>
<feature type="domain" description="Peptidase M16 N-terminal" evidence="8">
    <location>
        <begin position="9"/>
        <end position="129"/>
    </location>
</feature>
<keyword evidence="5" id="KW-0862">Zinc</keyword>
<keyword evidence="2" id="KW-0645">Protease</keyword>
<dbReference type="Pfam" id="PF05193">
    <property type="entry name" value="Peptidase_M16_C"/>
    <property type="match status" value="1"/>
</dbReference>
<dbReference type="InterPro" id="IPR032632">
    <property type="entry name" value="Peptidase_M16_M"/>
</dbReference>
<evidence type="ECO:0000313" key="11">
    <source>
        <dbReference type="EMBL" id="CAK9118351.1"/>
    </source>
</evidence>
<dbReference type="InterPro" id="IPR011765">
    <property type="entry name" value="Pept_M16_N"/>
</dbReference>
<dbReference type="Proteomes" id="UP001642484">
    <property type="component" value="Unassembled WGS sequence"/>
</dbReference>
<gene>
    <name evidence="11" type="ORF">CCMP2556_LOCUS55448</name>
</gene>
<evidence type="ECO:0000313" key="12">
    <source>
        <dbReference type="Proteomes" id="UP001642484"/>
    </source>
</evidence>
<evidence type="ECO:0000256" key="1">
    <source>
        <dbReference type="ARBA" id="ARBA00007261"/>
    </source>
</evidence>
<evidence type="ECO:0000256" key="3">
    <source>
        <dbReference type="ARBA" id="ARBA00022723"/>
    </source>
</evidence>
<protein>
    <recommendedName>
        <fullName evidence="13">Insulin-degrading enzyme</fullName>
    </recommendedName>
</protein>
<reference evidence="11 12" key="1">
    <citation type="submission" date="2024-02" db="EMBL/GenBank/DDBJ databases">
        <authorList>
            <person name="Chen Y."/>
            <person name="Shah S."/>
            <person name="Dougan E. K."/>
            <person name="Thang M."/>
            <person name="Chan C."/>
        </authorList>
    </citation>
    <scope>NUCLEOTIDE SEQUENCE [LARGE SCALE GENOMIC DNA]</scope>
</reference>
<evidence type="ECO:0000256" key="5">
    <source>
        <dbReference type="ARBA" id="ARBA00022833"/>
    </source>
</evidence>
<dbReference type="SUPFAM" id="SSF63411">
    <property type="entry name" value="LuxS/MPP-like metallohydrolase"/>
    <property type="match status" value="3"/>
</dbReference>
<evidence type="ECO:0000256" key="7">
    <source>
        <dbReference type="RuleBase" id="RU004447"/>
    </source>
</evidence>
<sequence>MCLENGMQVLLASDSNCDRAACALCVGVGRLHEPKDMPGLAHFCEHMLFLGTEAFPDEAEYKRFIKRHGGKCNASTGDAQTCYVFDVAPLQLAGALDRFCQFFRTPLFTESATEREINAVDSEHSMRLQDDGRRSYAALLLDANPQHPLHWGSGNAQSLREEPKKRGVQLHSEVVRFYHENYTSEDMTLAVLGEEPLEELRQMVMERFSSVKSTGHRALRGDEHGASEMPFRPQDFTGACWRVPSKDFRQVSFAWQLPKWQVPFWKSKPGSYASHVLGHEGPGSLLSALKASGWATSLSAGTTDFGSFSQFQVTIALTEQGLEKIQEIGQRLFTMIGLLRATPVSQWMLQEMQQLLEVQFRFADDSQPYNLVSRLARNLQNYPPEEVLAAPVLLSEPDVVRTKDFLQHLMVDQVRVELVSKSYKDRCDQQDPWYGGRYHRGPLEASWLEAWRRVEIPGASKAKAEEFGIRMPGPNVFVPEDLSVTRTPADAPLTPQRLRPCAKQMPVWQIFHRKDDRFLQPKTFVAFNFQCPRSSEDALRYLLTKIWCACIEEELNEFSYDASQAGLSYSLDASGTGITLLVAGFSDKLPVLLEAVVAKMKEAVSPATFNLVLDRTQRMLRNSALKMRPCDLAVRKSRELTQRHSFSVEEQLKVLDQVTVEDVQSEHQRLFLDAFSEALVTGHADAPEAQRLCALCSLASPENGRPAEAPEEAELPEGRTLWVIPGTNPEERNNCVVMELQLPDGLQQSVFTSLLVRMLNPKVFEGTLGVRAESNIADTAESNRRIHLVLQSSLHRRSIFGTDPAPRKNIPWFGSSSVVDLLTHRPGHHAFACIRTLGMSFCQDFAPTKGRKGS</sequence>
<dbReference type="Gene3D" id="3.30.830.10">
    <property type="entry name" value="Metalloenzyme, LuxS/M16 peptidase-like"/>
    <property type="match status" value="4"/>
</dbReference>
<keyword evidence="4" id="KW-0378">Hydrolase</keyword>
<keyword evidence="3" id="KW-0479">Metal-binding</keyword>
<dbReference type="PANTHER" id="PTHR43690:SF18">
    <property type="entry name" value="INSULIN-DEGRADING ENZYME-RELATED"/>
    <property type="match status" value="1"/>
</dbReference>
<name>A0ABP0T1K7_9DINO</name>
<organism evidence="11 12">
    <name type="scientific">Durusdinium trenchii</name>
    <dbReference type="NCBI Taxonomy" id="1381693"/>
    <lineage>
        <taxon>Eukaryota</taxon>
        <taxon>Sar</taxon>
        <taxon>Alveolata</taxon>
        <taxon>Dinophyceae</taxon>
        <taxon>Suessiales</taxon>
        <taxon>Symbiodiniaceae</taxon>
        <taxon>Durusdinium</taxon>
    </lineage>
</organism>
<evidence type="ECO:0000259" key="10">
    <source>
        <dbReference type="Pfam" id="PF16187"/>
    </source>
</evidence>
<evidence type="ECO:0000256" key="2">
    <source>
        <dbReference type="ARBA" id="ARBA00022670"/>
    </source>
</evidence>
<feature type="domain" description="Peptidase M16 C-terminal" evidence="9">
    <location>
        <begin position="173"/>
        <end position="355"/>
    </location>
</feature>
<feature type="domain" description="Peptidase M16 middle/third" evidence="10">
    <location>
        <begin position="360"/>
        <end position="653"/>
    </location>
</feature>
<accession>A0ABP0T1K7</accession>
<evidence type="ECO:0008006" key="13">
    <source>
        <dbReference type="Google" id="ProtNLM"/>
    </source>
</evidence>
<keyword evidence="12" id="KW-1185">Reference proteome</keyword>
<evidence type="ECO:0000256" key="6">
    <source>
        <dbReference type="ARBA" id="ARBA00023049"/>
    </source>
</evidence>
<dbReference type="Pfam" id="PF00675">
    <property type="entry name" value="Peptidase_M16"/>
    <property type="match status" value="1"/>
</dbReference>
<keyword evidence="6" id="KW-0482">Metalloprotease</keyword>
<evidence type="ECO:0000259" key="8">
    <source>
        <dbReference type="Pfam" id="PF00675"/>
    </source>
</evidence>